<evidence type="ECO:0000256" key="2">
    <source>
        <dbReference type="ARBA" id="ARBA00013194"/>
    </source>
</evidence>
<dbReference type="InterPro" id="IPR044666">
    <property type="entry name" value="Cyclophilin_A-like"/>
</dbReference>
<evidence type="ECO:0000256" key="4">
    <source>
        <dbReference type="ARBA" id="ARBA00023235"/>
    </source>
</evidence>
<keyword evidence="7" id="KW-1185">Reference proteome</keyword>
<keyword evidence="3" id="KW-0697">Rotamase</keyword>
<dbReference type="Pfam" id="PF00160">
    <property type="entry name" value="Pro_isomerase"/>
    <property type="match status" value="1"/>
</dbReference>
<dbReference type="PROSITE" id="PS50072">
    <property type="entry name" value="CSA_PPIASE_2"/>
    <property type="match status" value="1"/>
</dbReference>
<dbReference type="EC" id="5.2.1.8" evidence="2"/>
<dbReference type="PANTHER" id="PTHR45625:SF4">
    <property type="entry name" value="PEPTIDYLPROLYL ISOMERASE DOMAIN AND WD REPEAT-CONTAINING PROTEIN 1"/>
    <property type="match status" value="1"/>
</dbReference>
<comment type="similarity">
    <text evidence="1">Belongs to the cyclophilin-type PPIase family.</text>
</comment>
<dbReference type="InterPro" id="IPR029000">
    <property type="entry name" value="Cyclophilin-like_dom_sf"/>
</dbReference>
<feature type="domain" description="PPIase cyclophilin-type" evidence="5">
    <location>
        <begin position="245"/>
        <end position="431"/>
    </location>
</feature>
<dbReference type="RefSeq" id="WP_301198331.1">
    <property type="nucleotide sequence ID" value="NZ_JAPDPI010000008.1"/>
</dbReference>
<dbReference type="InterPro" id="IPR020892">
    <property type="entry name" value="Cyclophilin-type_PPIase_CS"/>
</dbReference>
<evidence type="ECO:0000256" key="1">
    <source>
        <dbReference type="ARBA" id="ARBA00007365"/>
    </source>
</evidence>
<name>A0AAE3SJ58_9BACT</name>
<dbReference type="EMBL" id="JAPDPI010000008">
    <property type="protein sequence ID" value="MCW3805089.1"/>
    <property type="molecule type" value="Genomic_DNA"/>
</dbReference>
<dbReference type="PROSITE" id="PS51257">
    <property type="entry name" value="PROKAR_LIPOPROTEIN"/>
    <property type="match status" value="1"/>
</dbReference>
<protein>
    <recommendedName>
        <fullName evidence="2">peptidylprolyl isomerase</fullName>
        <ecNumber evidence="2">5.2.1.8</ecNumber>
    </recommendedName>
</protein>
<comment type="caution">
    <text evidence="6">The sequence shown here is derived from an EMBL/GenBank/DDBJ whole genome shotgun (WGS) entry which is preliminary data.</text>
</comment>
<dbReference type="GO" id="GO:0006457">
    <property type="term" value="P:protein folding"/>
    <property type="evidence" value="ECO:0007669"/>
    <property type="project" value="InterPro"/>
</dbReference>
<proteinExistence type="inferred from homology"/>
<evidence type="ECO:0000313" key="6">
    <source>
        <dbReference type="EMBL" id="MCW3805089.1"/>
    </source>
</evidence>
<organism evidence="6 7">
    <name type="scientific">Plebeiibacterium marinum</name>
    <dbReference type="NCBI Taxonomy" id="2992111"/>
    <lineage>
        <taxon>Bacteria</taxon>
        <taxon>Pseudomonadati</taxon>
        <taxon>Bacteroidota</taxon>
        <taxon>Bacteroidia</taxon>
        <taxon>Marinilabiliales</taxon>
        <taxon>Marinilabiliaceae</taxon>
        <taxon>Plebeiibacterium</taxon>
    </lineage>
</organism>
<sequence>MRVVLVIFMVLSLAMGSCKQDSGKSNISKEEYSRPKGSYQRNVKGIVSIETYDHYSRILKKGYGFYVSSKTLVTNLDLIKGSFKVKVAPVGTDDFSEVAGYTAYSLDKNLVVLKTWTENLNYLDLNSAISDIPDSIAGLFRKSKKIFAPKFAVGKKTESDSLTCYQLSRNSVSGQPAFTFMHHLVGIVQTHKESGTSVSRLLPASEIREVMLEQTKQPLSVYELRTKTNKVYPSYTTIKGFRMVTTMGNIELMLYNETPVFRDNFIKLVSDQFYDSLLVHRVLKDFLIQTGAADSKYAKKDDVVGWQGPGYMLKTKIAKGKFHKRGAIAMSKLPETRNPKDLTDGSQFYIVSGRVFNNEELNDIEKERGIRFSPQQRKVYTTVGGAPHLDGEYVVFGEVTKGLDVVDRIASVKTYAVDRPVEDIRVLKIEILK</sequence>
<dbReference type="PANTHER" id="PTHR45625">
    <property type="entry name" value="PEPTIDYL-PROLYL CIS-TRANS ISOMERASE-RELATED"/>
    <property type="match status" value="1"/>
</dbReference>
<dbReference type="AlphaFoldDB" id="A0AAE3SJ58"/>
<reference evidence="6" key="1">
    <citation type="submission" date="2022-10" db="EMBL/GenBank/DDBJ databases">
        <authorList>
            <person name="Yu W.X."/>
        </authorList>
    </citation>
    <scope>NUCLEOTIDE SEQUENCE</scope>
    <source>
        <strain evidence="6">D04</strain>
    </source>
</reference>
<accession>A0AAE3SJ58</accession>
<dbReference type="GO" id="GO:0003755">
    <property type="term" value="F:peptidyl-prolyl cis-trans isomerase activity"/>
    <property type="evidence" value="ECO:0007669"/>
    <property type="project" value="UniProtKB-KW"/>
</dbReference>
<keyword evidence="4 6" id="KW-0413">Isomerase</keyword>
<dbReference type="SUPFAM" id="SSF50891">
    <property type="entry name" value="Cyclophilin-like"/>
    <property type="match status" value="1"/>
</dbReference>
<dbReference type="Proteomes" id="UP001207408">
    <property type="component" value="Unassembled WGS sequence"/>
</dbReference>
<evidence type="ECO:0000256" key="3">
    <source>
        <dbReference type="ARBA" id="ARBA00023110"/>
    </source>
</evidence>
<dbReference type="CDD" id="cd00317">
    <property type="entry name" value="cyclophilin"/>
    <property type="match status" value="1"/>
</dbReference>
<dbReference type="Gene3D" id="2.40.100.10">
    <property type="entry name" value="Cyclophilin-like"/>
    <property type="match status" value="1"/>
</dbReference>
<gene>
    <name evidence="6" type="ORF">OM074_05590</name>
</gene>
<dbReference type="InterPro" id="IPR002130">
    <property type="entry name" value="Cyclophilin-type_PPIase_dom"/>
</dbReference>
<evidence type="ECO:0000313" key="7">
    <source>
        <dbReference type="Proteomes" id="UP001207408"/>
    </source>
</evidence>
<dbReference type="PROSITE" id="PS00170">
    <property type="entry name" value="CSA_PPIASE_1"/>
    <property type="match status" value="1"/>
</dbReference>
<evidence type="ECO:0000259" key="5">
    <source>
        <dbReference type="PROSITE" id="PS50072"/>
    </source>
</evidence>